<evidence type="ECO:0000313" key="2">
    <source>
        <dbReference type="Proteomes" id="UP000439903"/>
    </source>
</evidence>
<name>A0A8H3X881_GIGMA</name>
<evidence type="ECO:0000313" key="1">
    <source>
        <dbReference type="EMBL" id="KAF0424499.1"/>
    </source>
</evidence>
<reference evidence="1 2" key="1">
    <citation type="journal article" date="2019" name="Environ. Microbiol.">
        <title>At the nexus of three kingdoms: the genome of the mycorrhizal fungus Gigaspora margarita provides insights into plant, endobacterial and fungal interactions.</title>
        <authorList>
            <person name="Venice F."/>
            <person name="Ghignone S."/>
            <person name="Salvioli di Fossalunga A."/>
            <person name="Amselem J."/>
            <person name="Novero M."/>
            <person name="Xianan X."/>
            <person name="Sedzielewska Toro K."/>
            <person name="Morin E."/>
            <person name="Lipzen A."/>
            <person name="Grigoriev I.V."/>
            <person name="Henrissat B."/>
            <person name="Martin F.M."/>
            <person name="Bonfante P."/>
        </authorList>
    </citation>
    <scope>NUCLEOTIDE SEQUENCE [LARGE SCALE GENOMIC DNA]</scope>
    <source>
        <strain evidence="1 2">BEG34</strain>
    </source>
</reference>
<protein>
    <submittedName>
        <fullName evidence="1">Uncharacterized protein</fullName>
    </submittedName>
</protein>
<dbReference type="AlphaFoldDB" id="A0A8H3X881"/>
<proteinExistence type="predicted"/>
<dbReference type="InterPro" id="IPR043504">
    <property type="entry name" value="Peptidase_S1_PA_chymotrypsin"/>
</dbReference>
<dbReference type="SUPFAM" id="SSF50494">
    <property type="entry name" value="Trypsin-like serine proteases"/>
    <property type="match status" value="1"/>
</dbReference>
<sequence length="123" mass="13396">MIEPASSRNDDADQYKELIIINSGLISSHYAHICKSGIITHLTCGYVLGFNGIFYGIEENERVVELIITDLYGLLGDAGGPVFSFDPSENLHSVDVHGAVVTVGPGMCAANRLIQFYLLYMAK</sequence>
<comment type="caution">
    <text evidence="1">The sequence shown here is derived from an EMBL/GenBank/DDBJ whole genome shotgun (WGS) entry which is preliminary data.</text>
</comment>
<dbReference type="Gene3D" id="2.40.10.10">
    <property type="entry name" value="Trypsin-like serine proteases"/>
    <property type="match status" value="1"/>
</dbReference>
<dbReference type="EMBL" id="WTPW01001646">
    <property type="protein sequence ID" value="KAF0424499.1"/>
    <property type="molecule type" value="Genomic_DNA"/>
</dbReference>
<gene>
    <name evidence="1" type="ORF">F8M41_006567</name>
</gene>
<accession>A0A8H3X881</accession>
<dbReference type="Proteomes" id="UP000439903">
    <property type="component" value="Unassembled WGS sequence"/>
</dbReference>
<organism evidence="1 2">
    <name type="scientific">Gigaspora margarita</name>
    <dbReference type="NCBI Taxonomy" id="4874"/>
    <lineage>
        <taxon>Eukaryota</taxon>
        <taxon>Fungi</taxon>
        <taxon>Fungi incertae sedis</taxon>
        <taxon>Mucoromycota</taxon>
        <taxon>Glomeromycotina</taxon>
        <taxon>Glomeromycetes</taxon>
        <taxon>Diversisporales</taxon>
        <taxon>Gigasporaceae</taxon>
        <taxon>Gigaspora</taxon>
    </lineage>
</organism>
<dbReference type="InterPro" id="IPR009003">
    <property type="entry name" value="Peptidase_S1_PA"/>
</dbReference>
<keyword evidence="2" id="KW-1185">Reference proteome</keyword>